<dbReference type="Proteomes" id="UP000718564">
    <property type="component" value="Unassembled WGS sequence"/>
</dbReference>
<protein>
    <submittedName>
        <fullName evidence="1">CopG family transcriptional regulator</fullName>
    </submittedName>
</protein>
<name>A0ABX1P9E2_9CYAN</name>
<evidence type="ECO:0000313" key="1">
    <source>
        <dbReference type="EMBL" id="NMG21024.1"/>
    </source>
</evidence>
<sequence length="49" mass="5949">MNKLTKRLNFRLTEEEYVLLEKYCSATVRSKNDVLRELIRTLKRKMSDD</sequence>
<dbReference type="EMBL" id="QMEB01000132">
    <property type="protein sequence ID" value="NMG21024.1"/>
    <property type="molecule type" value="Genomic_DNA"/>
</dbReference>
<accession>A0ABX1P9E2</accession>
<evidence type="ECO:0000313" key="2">
    <source>
        <dbReference type="Proteomes" id="UP000718564"/>
    </source>
</evidence>
<gene>
    <name evidence="1" type="ORF">DP116_16805</name>
</gene>
<proteinExistence type="predicted"/>
<comment type="caution">
    <text evidence="1">The sequence shown here is derived from an EMBL/GenBank/DDBJ whole genome shotgun (WGS) entry which is preliminary data.</text>
</comment>
<organism evidence="1 2">
    <name type="scientific">Brasilonema bromeliae SPC951</name>
    <dbReference type="NCBI Taxonomy" id="385972"/>
    <lineage>
        <taxon>Bacteria</taxon>
        <taxon>Bacillati</taxon>
        <taxon>Cyanobacteriota</taxon>
        <taxon>Cyanophyceae</taxon>
        <taxon>Nostocales</taxon>
        <taxon>Scytonemataceae</taxon>
        <taxon>Brasilonema</taxon>
        <taxon>Bromeliae group (in: Brasilonema)</taxon>
    </lineage>
</organism>
<keyword evidence="2" id="KW-1185">Reference proteome</keyword>
<reference evidence="1 2" key="1">
    <citation type="submission" date="2018-06" db="EMBL/GenBank/DDBJ databases">
        <title>Comparative genomics of Brasilonema spp. strains.</title>
        <authorList>
            <person name="Alvarenga D.O."/>
            <person name="Fiore M.F."/>
            <person name="Varani A.M."/>
        </authorList>
    </citation>
    <scope>NUCLEOTIDE SEQUENCE [LARGE SCALE GENOMIC DNA]</scope>
    <source>
        <strain evidence="1 2">SPC951</strain>
    </source>
</reference>